<feature type="region of interest" description="Disordered" evidence="1">
    <location>
        <begin position="27"/>
        <end position="48"/>
    </location>
</feature>
<dbReference type="AlphaFoldDB" id="A0A5C1YF09"/>
<dbReference type="Pfam" id="PF09851">
    <property type="entry name" value="SHOCT"/>
    <property type="match status" value="1"/>
</dbReference>
<dbReference type="InterPro" id="IPR018649">
    <property type="entry name" value="SHOCT"/>
</dbReference>
<sequence>MPIRRVGRPGLLGLAARTAVVAGTATAVSGGMQRHQQQRAQDEYEQQQYEAQQQQAQMQAAAQQAVAQQQAAAAAGPVAAAPAAPAAPAGGVDIVAELQKLAALQQQGLLSADEFAAAKAKLLG</sequence>
<keyword evidence="4" id="KW-1185">Reference proteome</keyword>
<evidence type="ECO:0000256" key="1">
    <source>
        <dbReference type="SAM" id="MobiDB-lite"/>
    </source>
</evidence>
<accession>A0A5C1YF09</accession>
<protein>
    <submittedName>
        <fullName evidence="3">SHOCT domain-containing protein</fullName>
    </submittedName>
</protein>
<evidence type="ECO:0000313" key="3">
    <source>
        <dbReference type="EMBL" id="QEO14653.1"/>
    </source>
</evidence>
<dbReference type="EMBL" id="CP043505">
    <property type="protein sequence ID" value="QEO14653.1"/>
    <property type="molecule type" value="Genomic_DNA"/>
</dbReference>
<evidence type="ECO:0000313" key="4">
    <source>
        <dbReference type="Proteomes" id="UP000324678"/>
    </source>
</evidence>
<dbReference type="RefSeq" id="WP_149160672.1">
    <property type="nucleotide sequence ID" value="NZ_CP043505.1"/>
</dbReference>
<gene>
    <name evidence="3" type="ORF">FLP10_09675</name>
</gene>
<proteinExistence type="predicted"/>
<evidence type="ECO:0000259" key="2">
    <source>
        <dbReference type="Pfam" id="PF09851"/>
    </source>
</evidence>
<reference evidence="3 4" key="1">
    <citation type="submission" date="2019-09" db="EMBL/GenBank/DDBJ databases">
        <title>Genome sequencing of strain KACC 19306.</title>
        <authorList>
            <person name="Heo J."/>
            <person name="Kim S.-J."/>
            <person name="Kim J.-S."/>
            <person name="Hong S.-B."/>
            <person name="Kwon S.-W."/>
        </authorList>
    </citation>
    <scope>NUCLEOTIDE SEQUENCE [LARGE SCALE GENOMIC DNA]</scope>
    <source>
        <strain evidence="3 4">KACC 19306</strain>
    </source>
</reference>
<feature type="domain" description="SHOCT" evidence="2">
    <location>
        <begin position="96"/>
        <end position="123"/>
    </location>
</feature>
<dbReference type="Proteomes" id="UP000324678">
    <property type="component" value="Chromosome"/>
</dbReference>
<dbReference type="KEGG" id="ail:FLP10_09675"/>
<name>A0A5C1YF09_9MICO</name>
<organism evidence="3 4">
    <name type="scientific">Agromyces intestinalis</name>
    <dbReference type="NCBI Taxonomy" id="2592652"/>
    <lineage>
        <taxon>Bacteria</taxon>
        <taxon>Bacillati</taxon>
        <taxon>Actinomycetota</taxon>
        <taxon>Actinomycetes</taxon>
        <taxon>Micrococcales</taxon>
        <taxon>Microbacteriaceae</taxon>
        <taxon>Agromyces</taxon>
    </lineage>
</organism>